<dbReference type="AlphaFoldDB" id="A0A1F8CRX8"/>
<feature type="transmembrane region" description="Helical" evidence="5">
    <location>
        <begin position="12"/>
        <end position="29"/>
    </location>
</feature>
<evidence type="ECO:0000256" key="5">
    <source>
        <dbReference type="SAM" id="Phobius"/>
    </source>
</evidence>
<evidence type="ECO:0000256" key="3">
    <source>
        <dbReference type="ARBA" id="ARBA00022989"/>
    </source>
</evidence>
<dbReference type="InterPro" id="IPR051533">
    <property type="entry name" value="WaaL-like"/>
</dbReference>
<feature type="transmembrane region" description="Helical" evidence="5">
    <location>
        <begin position="72"/>
        <end position="89"/>
    </location>
</feature>
<accession>A0A1F8CRX8</accession>
<comment type="caution">
    <text evidence="7">The sequence shown here is derived from an EMBL/GenBank/DDBJ whole genome shotgun (WGS) entry which is preliminary data.</text>
</comment>
<reference evidence="7 8" key="1">
    <citation type="journal article" date="2016" name="Nat. Commun.">
        <title>Thousands of microbial genomes shed light on interconnected biogeochemical processes in an aquifer system.</title>
        <authorList>
            <person name="Anantharaman K."/>
            <person name="Brown C.T."/>
            <person name="Hug L.A."/>
            <person name="Sharon I."/>
            <person name="Castelle C.J."/>
            <person name="Probst A.J."/>
            <person name="Thomas B.C."/>
            <person name="Singh A."/>
            <person name="Wilkins M.J."/>
            <person name="Karaoz U."/>
            <person name="Brodie E.L."/>
            <person name="Williams K.H."/>
            <person name="Hubbard S.S."/>
            <person name="Banfield J.F."/>
        </authorList>
    </citation>
    <scope>NUCLEOTIDE SEQUENCE [LARGE SCALE GENOMIC DNA]</scope>
</reference>
<evidence type="ECO:0000256" key="4">
    <source>
        <dbReference type="ARBA" id="ARBA00023136"/>
    </source>
</evidence>
<feature type="domain" description="O-antigen ligase-related" evidence="6">
    <location>
        <begin position="182"/>
        <end position="335"/>
    </location>
</feature>
<evidence type="ECO:0000313" key="7">
    <source>
        <dbReference type="EMBL" id="OGM78846.1"/>
    </source>
</evidence>
<comment type="subcellular location">
    <subcellularLocation>
        <location evidence="1">Membrane</location>
        <topology evidence="1">Multi-pass membrane protein</topology>
    </subcellularLocation>
</comment>
<dbReference type="PANTHER" id="PTHR37422:SF13">
    <property type="entry name" value="LIPOPOLYSACCHARIDE BIOSYNTHESIS PROTEIN PA4999-RELATED"/>
    <property type="match status" value="1"/>
</dbReference>
<dbReference type="GO" id="GO:0016020">
    <property type="term" value="C:membrane"/>
    <property type="evidence" value="ECO:0007669"/>
    <property type="project" value="UniProtKB-SubCell"/>
</dbReference>
<keyword evidence="4 5" id="KW-0472">Membrane</keyword>
<dbReference type="InterPro" id="IPR007016">
    <property type="entry name" value="O-antigen_ligase-rel_domated"/>
</dbReference>
<feature type="transmembrane region" description="Helical" evidence="5">
    <location>
        <begin position="359"/>
        <end position="383"/>
    </location>
</feature>
<evidence type="ECO:0000256" key="2">
    <source>
        <dbReference type="ARBA" id="ARBA00022692"/>
    </source>
</evidence>
<dbReference type="Proteomes" id="UP000178430">
    <property type="component" value="Unassembled WGS sequence"/>
</dbReference>
<sequence>MTGTFVSVRLEDILIAFVLFILSVTRLSSLKNLFRLPVTRAVILFLGIGFISSFSGIFLTKTASLNLGLLHAFRRVEYFSLFFVAYFALQKIKDLGLIIRIIILTSFLVSVYGLGQQFFNFPVVSTTNSEFSKGLALTLGAGARINSTFAGHYDLAAYLIFPLLLIIAIFPLSRYRWLLAIVAFLAFWTMLLSASRITFASFFMAAFLLILFIRRYTWMPLLVAAAVFGVLVSPQLRGRYLELITNHLNFSWVAPVSAQTGSKDVNSVPDALKPPAAPEDRSFNIRIKAEWPKALRAFYKNPVLGTGYSSVGLAVDNDYLRALAETGILGFLAFALIFIRFFKTSLPYILHPSPRLPDMFILAVTCSVVGLLINAVFIDVFAASKIAISTWAMVGLAE</sequence>
<organism evidence="7 8">
    <name type="scientific">Candidatus Woesebacteria bacterium RIFOXYA1_FULL_48_16</name>
    <dbReference type="NCBI Taxonomy" id="1802535"/>
    <lineage>
        <taxon>Bacteria</taxon>
        <taxon>Candidatus Woeseibacteriota</taxon>
    </lineage>
</organism>
<dbReference type="EMBL" id="MGHV01000018">
    <property type="protein sequence ID" value="OGM78846.1"/>
    <property type="molecule type" value="Genomic_DNA"/>
</dbReference>
<protein>
    <recommendedName>
        <fullName evidence="6">O-antigen ligase-related domain-containing protein</fullName>
    </recommendedName>
</protein>
<feature type="transmembrane region" description="Helical" evidence="5">
    <location>
        <begin position="155"/>
        <end position="172"/>
    </location>
</feature>
<evidence type="ECO:0000259" key="6">
    <source>
        <dbReference type="Pfam" id="PF04932"/>
    </source>
</evidence>
<feature type="transmembrane region" description="Helical" evidence="5">
    <location>
        <begin position="179"/>
        <end position="212"/>
    </location>
</feature>
<feature type="non-terminal residue" evidence="7">
    <location>
        <position position="398"/>
    </location>
</feature>
<name>A0A1F8CRX8_9BACT</name>
<evidence type="ECO:0000313" key="8">
    <source>
        <dbReference type="Proteomes" id="UP000178430"/>
    </source>
</evidence>
<evidence type="ECO:0000256" key="1">
    <source>
        <dbReference type="ARBA" id="ARBA00004141"/>
    </source>
</evidence>
<dbReference type="PANTHER" id="PTHR37422">
    <property type="entry name" value="TEICHURONIC ACID BIOSYNTHESIS PROTEIN TUAE"/>
    <property type="match status" value="1"/>
</dbReference>
<feature type="transmembrane region" description="Helical" evidence="5">
    <location>
        <begin position="218"/>
        <end position="236"/>
    </location>
</feature>
<feature type="transmembrane region" description="Helical" evidence="5">
    <location>
        <begin position="319"/>
        <end position="339"/>
    </location>
</feature>
<keyword evidence="2 5" id="KW-0812">Transmembrane</keyword>
<proteinExistence type="predicted"/>
<keyword evidence="3 5" id="KW-1133">Transmembrane helix</keyword>
<feature type="transmembrane region" description="Helical" evidence="5">
    <location>
        <begin position="41"/>
        <end position="60"/>
    </location>
</feature>
<gene>
    <name evidence="7" type="ORF">A2197_01290</name>
</gene>
<dbReference type="Pfam" id="PF04932">
    <property type="entry name" value="Wzy_C"/>
    <property type="match status" value="1"/>
</dbReference>
<feature type="transmembrane region" description="Helical" evidence="5">
    <location>
        <begin position="101"/>
        <end position="119"/>
    </location>
</feature>